<dbReference type="OrthoDB" id="10580178at2759"/>
<name>A0A0B2VY04_TOXCA</name>
<keyword evidence="2" id="KW-1185">Reference proteome</keyword>
<evidence type="ECO:0000313" key="2">
    <source>
        <dbReference type="Proteomes" id="UP000031036"/>
    </source>
</evidence>
<accession>A0A0B2VY04</accession>
<dbReference type="EMBL" id="JPKZ01000233">
    <property type="protein sequence ID" value="KHN88431.1"/>
    <property type="molecule type" value="Genomic_DNA"/>
</dbReference>
<proteinExistence type="predicted"/>
<organism evidence="1 2">
    <name type="scientific">Toxocara canis</name>
    <name type="common">Canine roundworm</name>
    <dbReference type="NCBI Taxonomy" id="6265"/>
    <lineage>
        <taxon>Eukaryota</taxon>
        <taxon>Metazoa</taxon>
        <taxon>Ecdysozoa</taxon>
        <taxon>Nematoda</taxon>
        <taxon>Chromadorea</taxon>
        <taxon>Rhabditida</taxon>
        <taxon>Spirurina</taxon>
        <taxon>Ascaridomorpha</taxon>
        <taxon>Ascaridoidea</taxon>
        <taxon>Toxocaridae</taxon>
        <taxon>Toxocara</taxon>
    </lineage>
</organism>
<dbReference type="Proteomes" id="UP000031036">
    <property type="component" value="Unassembled WGS sequence"/>
</dbReference>
<dbReference type="AlphaFoldDB" id="A0A0B2VY04"/>
<sequence length="59" mass="6545">MAVFACRRDGSVRVKSPTSPRSTATTAMLADGYSEDGRVSPYDSMRCRIEFLASHVWFA</sequence>
<evidence type="ECO:0000313" key="1">
    <source>
        <dbReference type="EMBL" id="KHN88431.1"/>
    </source>
</evidence>
<comment type="caution">
    <text evidence="1">The sequence shown here is derived from an EMBL/GenBank/DDBJ whole genome shotgun (WGS) entry which is preliminary data.</text>
</comment>
<protein>
    <submittedName>
        <fullName evidence="1">Uncharacterized protein</fullName>
    </submittedName>
</protein>
<gene>
    <name evidence="1" type="ORF">Tcan_07411</name>
</gene>
<reference evidence="1 2" key="1">
    <citation type="submission" date="2014-11" db="EMBL/GenBank/DDBJ databases">
        <title>Genetic blueprint of the zoonotic pathogen Toxocara canis.</title>
        <authorList>
            <person name="Zhu X.-Q."/>
            <person name="Korhonen P.K."/>
            <person name="Cai H."/>
            <person name="Young N.D."/>
            <person name="Nejsum P."/>
            <person name="von Samson-Himmelstjerna G."/>
            <person name="Boag P.R."/>
            <person name="Tan P."/>
            <person name="Li Q."/>
            <person name="Min J."/>
            <person name="Yang Y."/>
            <person name="Wang X."/>
            <person name="Fang X."/>
            <person name="Hall R.S."/>
            <person name="Hofmann A."/>
            <person name="Sternberg P.W."/>
            <person name="Jex A.R."/>
            <person name="Gasser R.B."/>
        </authorList>
    </citation>
    <scope>NUCLEOTIDE SEQUENCE [LARGE SCALE GENOMIC DNA]</scope>
    <source>
        <strain evidence="1">PN_DK_2014</strain>
    </source>
</reference>